<keyword evidence="1" id="KW-0853">WD repeat</keyword>
<comment type="caution">
    <text evidence="5">The sequence shown here is derived from an EMBL/GenBank/DDBJ whole genome shotgun (WGS) entry which is preliminary data.</text>
</comment>
<sequence>MQGGREHGRGASGRRGTDKAKPFLSAKKSQSHSGHGHDQHKQQSILATARSLRPTTDLSAFSANSQSTQSISSVFYLPQQPASPANATVARATSMESSTSTTSSVGSATLVSSSQQPSSVTQMLTNLKKKARAGNLQGVRLQHVDLVTPRLVARCSPYLRDLTFDGKPLTADLADLARNVEEEYAVRVLISFNKPNGEVHVATVPVADSKDTRFLRAIEGVRNSISKFKPRISQPIENVLKLVVSNLNAAARDCIVDAADALAGREGAPVNDAEAVPPPGSTQSNTRPSSSLLFQMDISETQSRNRIAARPRGGAAGRRANSSSSIPSVSSGIAPAPRNKTPVGGLRSNASDGGLTQRTVSTDSGGAEPRSQPCPRFAGASFSGPGLLVAFSSGVTERLRQLSHISRPRRVRLSPPGKAPVPTADAERPVPRTYEELMYRLRIDEAPSTLRPIGSDRHLRHPGGSANSLLDDVPSLLFSGKADFPEELSADEAHAMSARFAKYESVQDSLSMPTAVNGGVPGTSSPRGPPNPGSASSDGVTVTPTSEDVIHAHDARAQMLRRVVILDSSLLSPIQRFLGRALRIGALDSLQKGARAGPAVLLPGAKPHMRAFGEPVAATGPLALTNLSERAGKLRHRGSSSSRWSADIPFKERKDSTIVQMHDDGPLGPAKSAKTAGEEEREARQHEKDFQHLQGPHDIAAHVESEDEVDMDEEDEDEELTSLESLLCWWDDFSDESVHVWDHLPLHVANMLASQSVGRFDLVQTWHTLRLICHPDIAAYESNLTKVMAPGPRSAERAARWAMHPCGRRLVQRIFQDLAHFKDVQSLAILSCVLQEESNSEDWKNTMSLLDPAHREEHDRFRRAYANILHRWGLNTKRAEVMKYVKPDSLQTETNHVSIAPSCAHCGSMHGIDGDVNRLRCAKGRRLQCVICSCSVRGLCTFCPLCGHGGHAEHMNAWFLAANECPTGCGCTCGDHIK</sequence>
<feature type="region of interest" description="Disordered" evidence="3">
    <location>
        <begin position="93"/>
        <end position="119"/>
    </location>
</feature>
<keyword evidence="2" id="KW-0677">Repeat</keyword>
<name>A0A2R5GAW0_9STRA</name>
<feature type="domain" description="WDR59/RTC1-like RING zinc finger" evidence="4">
    <location>
        <begin position="927"/>
        <end position="976"/>
    </location>
</feature>
<accession>A0A2R5GAW0</accession>
<evidence type="ECO:0000256" key="2">
    <source>
        <dbReference type="ARBA" id="ARBA00022737"/>
    </source>
</evidence>
<evidence type="ECO:0000256" key="3">
    <source>
        <dbReference type="SAM" id="MobiDB-lite"/>
    </source>
</evidence>
<feature type="compositionally biased region" description="Basic and acidic residues" evidence="3">
    <location>
        <begin position="676"/>
        <end position="691"/>
    </location>
</feature>
<feature type="compositionally biased region" description="Low complexity" evidence="3">
    <location>
        <begin position="304"/>
        <end position="331"/>
    </location>
</feature>
<dbReference type="InterPro" id="IPR049566">
    <property type="entry name" value="WDR59_RTC1-like_RING_Znf"/>
</dbReference>
<dbReference type="GO" id="GO:0005774">
    <property type="term" value="C:vacuolar membrane"/>
    <property type="evidence" value="ECO:0007669"/>
    <property type="project" value="TreeGrafter"/>
</dbReference>
<dbReference type="GO" id="GO:0034198">
    <property type="term" value="P:cellular response to amino acid starvation"/>
    <property type="evidence" value="ECO:0007669"/>
    <property type="project" value="TreeGrafter"/>
</dbReference>
<feature type="compositionally biased region" description="Polar residues" evidence="3">
    <location>
        <begin position="533"/>
        <end position="542"/>
    </location>
</feature>
<dbReference type="GO" id="GO:1904263">
    <property type="term" value="P:positive regulation of TORC1 signaling"/>
    <property type="evidence" value="ECO:0007669"/>
    <property type="project" value="TreeGrafter"/>
</dbReference>
<dbReference type="GO" id="GO:0035859">
    <property type="term" value="C:Seh1-associated complex"/>
    <property type="evidence" value="ECO:0007669"/>
    <property type="project" value="TreeGrafter"/>
</dbReference>
<evidence type="ECO:0000256" key="1">
    <source>
        <dbReference type="ARBA" id="ARBA00022574"/>
    </source>
</evidence>
<feature type="compositionally biased region" description="Polar residues" evidence="3">
    <location>
        <begin position="281"/>
        <end position="302"/>
    </location>
</feature>
<dbReference type="OrthoDB" id="311712at2759"/>
<dbReference type="PANTHER" id="PTHR46170:SF1">
    <property type="entry name" value="GATOR COMPLEX PROTEIN WDR59"/>
    <property type="match status" value="1"/>
</dbReference>
<dbReference type="GO" id="GO:0035591">
    <property type="term" value="F:signaling adaptor activity"/>
    <property type="evidence" value="ECO:0007669"/>
    <property type="project" value="TreeGrafter"/>
</dbReference>
<protein>
    <submittedName>
        <fullName evidence="5">Restriction of telomere capping protein 1</fullName>
    </submittedName>
</protein>
<proteinExistence type="predicted"/>
<feature type="compositionally biased region" description="Polar residues" evidence="3">
    <location>
        <begin position="348"/>
        <end position="364"/>
    </location>
</feature>
<evidence type="ECO:0000313" key="5">
    <source>
        <dbReference type="EMBL" id="GBG28147.1"/>
    </source>
</evidence>
<feature type="region of interest" description="Disordered" evidence="3">
    <location>
        <begin position="1"/>
        <end position="45"/>
    </location>
</feature>
<dbReference type="InterPro" id="IPR049567">
    <property type="entry name" value="WDR59-like"/>
</dbReference>
<feature type="region of interest" description="Disordered" evidence="3">
    <location>
        <begin position="660"/>
        <end position="697"/>
    </location>
</feature>
<evidence type="ECO:0000259" key="4">
    <source>
        <dbReference type="Pfam" id="PF17120"/>
    </source>
</evidence>
<feature type="region of interest" description="Disordered" evidence="3">
    <location>
        <begin position="512"/>
        <end position="542"/>
    </location>
</feature>
<keyword evidence="6" id="KW-1185">Reference proteome</keyword>
<feature type="region of interest" description="Disordered" evidence="3">
    <location>
        <begin position="269"/>
        <end position="379"/>
    </location>
</feature>
<dbReference type="AlphaFoldDB" id="A0A2R5GAW0"/>
<dbReference type="InParanoid" id="A0A2R5GAW0"/>
<evidence type="ECO:0000313" key="6">
    <source>
        <dbReference type="Proteomes" id="UP000241890"/>
    </source>
</evidence>
<dbReference type="PANTHER" id="PTHR46170">
    <property type="entry name" value="GATOR COMPLEX PROTEIN WDR59"/>
    <property type="match status" value="1"/>
</dbReference>
<dbReference type="EMBL" id="BEYU01000040">
    <property type="protein sequence ID" value="GBG28147.1"/>
    <property type="molecule type" value="Genomic_DNA"/>
</dbReference>
<dbReference type="Pfam" id="PF17120">
    <property type="entry name" value="zf-RING_16"/>
    <property type="match status" value="1"/>
</dbReference>
<gene>
    <name evidence="5" type="ORF">FCC1311_043702</name>
</gene>
<reference evidence="5 6" key="1">
    <citation type="submission" date="2017-12" db="EMBL/GenBank/DDBJ databases">
        <title>Sequencing, de novo assembly and annotation of complete genome of a new Thraustochytrid species, strain FCC1311.</title>
        <authorList>
            <person name="Sedici K."/>
            <person name="Godart F."/>
            <person name="Aiese Cigliano R."/>
            <person name="Sanseverino W."/>
            <person name="Barakat M."/>
            <person name="Ortet P."/>
            <person name="Marechal E."/>
            <person name="Cagnac O."/>
            <person name="Amato A."/>
        </authorList>
    </citation>
    <scope>NUCLEOTIDE SEQUENCE [LARGE SCALE GENOMIC DNA]</scope>
</reference>
<feature type="compositionally biased region" description="Basic and acidic residues" evidence="3">
    <location>
        <begin position="1"/>
        <end position="21"/>
    </location>
</feature>
<dbReference type="Proteomes" id="UP000241890">
    <property type="component" value="Unassembled WGS sequence"/>
</dbReference>
<organism evidence="5 6">
    <name type="scientific">Hondaea fermentalgiana</name>
    <dbReference type="NCBI Taxonomy" id="2315210"/>
    <lineage>
        <taxon>Eukaryota</taxon>
        <taxon>Sar</taxon>
        <taxon>Stramenopiles</taxon>
        <taxon>Bigyra</taxon>
        <taxon>Labyrinthulomycetes</taxon>
        <taxon>Thraustochytrida</taxon>
        <taxon>Thraustochytriidae</taxon>
        <taxon>Hondaea</taxon>
    </lineage>
</organism>